<proteinExistence type="predicted"/>
<evidence type="ECO:0000313" key="5">
    <source>
        <dbReference type="EMBL" id="MDV5976670.1"/>
    </source>
</evidence>
<dbReference type="EMBL" id="JAGQEX010000006">
    <property type="protein sequence ID" value="MDV5976670.1"/>
    <property type="molecule type" value="Genomic_DNA"/>
</dbReference>
<evidence type="ECO:0000313" key="6">
    <source>
        <dbReference type="Proteomes" id="UP001186118"/>
    </source>
</evidence>
<dbReference type="PANTHER" id="PTHR43280">
    <property type="entry name" value="ARAC-FAMILY TRANSCRIPTIONAL REGULATOR"/>
    <property type="match status" value="1"/>
</dbReference>
<dbReference type="PROSITE" id="PS01124">
    <property type="entry name" value="HTH_ARAC_FAMILY_2"/>
    <property type="match status" value="1"/>
</dbReference>
<dbReference type="NCBIfam" id="TIGR04094">
    <property type="entry name" value="adjacent_YSIRK"/>
    <property type="match status" value="1"/>
</dbReference>
<dbReference type="Gene3D" id="1.10.10.60">
    <property type="entry name" value="Homeodomain-like"/>
    <property type="match status" value="1"/>
</dbReference>
<dbReference type="Pfam" id="PF12833">
    <property type="entry name" value="HTH_18"/>
    <property type="match status" value="1"/>
</dbReference>
<accession>A0AAE4Q482</accession>
<evidence type="ECO:0000256" key="2">
    <source>
        <dbReference type="ARBA" id="ARBA00023125"/>
    </source>
</evidence>
<comment type="caution">
    <text evidence="5">The sequence shown here is derived from an EMBL/GenBank/DDBJ whole genome shotgun (WGS) entry which is preliminary data.</text>
</comment>
<evidence type="ECO:0000256" key="1">
    <source>
        <dbReference type="ARBA" id="ARBA00023015"/>
    </source>
</evidence>
<dbReference type="PANTHER" id="PTHR43280:SF10">
    <property type="entry name" value="REGULATORY PROTEIN POCR"/>
    <property type="match status" value="1"/>
</dbReference>
<dbReference type="AlphaFoldDB" id="A0AAE4Q482"/>
<feature type="domain" description="HTH araC/xylS-type" evidence="4">
    <location>
        <begin position="299"/>
        <end position="396"/>
    </location>
</feature>
<organism evidence="5 6">
    <name type="scientific">Streptococcus canis</name>
    <dbReference type="NCBI Taxonomy" id="1329"/>
    <lineage>
        <taxon>Bacteria</taxon>
        <taxon>Bacillati</taxon>
        <taxon>Bacillota</taxon>
        <taxon>Bacilli</taxon>
        <taxon>Lactobacillales</taxon>
        <taxon>Streptococcaceae</taxon>
        <taxon>Streptococcus</taxon>
    </lineage>
</organism>
<dbReference type="InterPro" id="IPR024022">
    <property type="entry name" value="Tscrpt_reg_HTH_surface_antigen"/>
</dbReference>
<dbReference type="GO" id="GO:0043565">
    <property type="term" value="F:sequence-specific DNA binding"/>
    <property type="evidence" value="ECO:0007669"/>
    <property type="project" value="InterPro"/>
</dbReference>
<reference evidence="5" key="1">
    <citation type="submission" date="2021-04" db="EMBL/GenBank/DDBJ databases">
        <title>Draft genomes of 20 S. canis strains.</title>
        <authorList>
            <person name="Pagnossin D."/>
            <person name="Weir W."/>
            <person name="Smith A."/>
            <person name="Ure R."/>
            <person name="Oravcova K."/>
        </authorList>
    </citation>
    <scope>NUCLEOTIDE SEQUENCE</scope>
    <source>
        <strain evidence="5">284</strain>
    </source>
</reference>
<dbReference type="InterPro" id="IPR009057">
    <property type="entry name" value="Homeodomain-like_sf"/>
</dbReference>
<name>A0AAE4Q482_STRCB</name>
<dbReference type="Proteomes" id="UP001186118">
    <property type="component" value="Unassembled WGS sequence"/>
</dbReference>
<dbReference type="InterPro" id="IPR018060">
    <property type="entry name" value="HTH_AraC"/>
</dbReference>
<keyword evidence="3" id="KW-0804">Transcription</keyword>
<keyword evidence="1" id="KW-0805">Transcription regulation</keyword>
<keyword evidence="2" id="KW-0238">DNA-binding</keyword>
<dbReference type="RefSeq" id="WP_317609873.1">
    <property type="nucleotide sequence ID" value="NZ_JAGQEX010000006.1"/>
</dbReference>
<gene>
    <name evidence="5" type="ORF">KB584_04215</name>
</gene>
<dbReference type="GO" id="GO:0003700">
    <property type="term" value="F:DNA-binding transcription factor activity"/>
    <property type="evidence" value="ECO:0007669"/>
    <property type="project" value="InterPro"/>
</dbReference>
<evidence type="ECO:0000256" key="3">
    <source>
        <dbReference type="ARBA" id="ARBA00023163"/>
    </source>
</evidence>
<protein>
    <submittedName>
        <fullName evidence="5">YSIRK-targeted surface antigen transcriptional regulator</fullName>
    </submittedName>
</protein>
<dbReference type="SUPFAM" id="SSF46689">
    <property type="entry name" value="Homeodomain-like"/>
    <property type="match status" value="2"/>
</dbReference>
<evidence type="ECO:0000259" key="4">
    <source>
        <dbReference type="PROSITE" id="PS01124"/>
    </source>
</evidence>
<dbReference type="SMART" id="SM00342">
    <property type="entry name" value="HTH_ARAC"/>
    <property type="match status" value="1"/>
</dbReference>
<sequence length="403" mass="46877">MVTFDFKYVQTLHNLSQLPISVMSLDKELIQVYGNEDYLLPYHQMLKRLVIPHDAEDISFYEGLFEESFLIFPIRQQIVVIGPFYPYSLDKAYHEKLADQFLELFSEHTKEELITYMRLVPCFPIANMRSLLITIDAFFNTQFEITCQQVINQLSEHSKQIVADSKLIHQLKHENKPTFQLPTMLEHLNHIISLVRLGNPQLLQQEINRIPLSTVTSSSIPALRAEKNLSVIYFTRLLELSFEENTDVAKNYTLVKHYMALNEEARDLIDVLRIRCAAIISFSESIVNKSISDKRQMYNSVLHYVDSHLYSKLKVSDIASHLYVSESHLRSVFKKYSDISLQSHILKAKIQEAQLLLQRGMPVGEVAKVLHFYDTTHFLKTFKKYTGMSSNEYLAKYRDTAPK</sequence>